<protein>
    <submittedName>
        <fullName evidence="2">Uncharacterized protein</fullName>
    </submittedName>
</protein>
<dbReference type="AlphaFoldDB" id="M1D7E4"/>
<feature type="chain" id="PRO_5004013593" evidence="1">
    <location>
        <begin position="23"/>
        <end position="64"/>
    </location>
</feature>
<keyword evidence="3" id="KW-1185">Reference proteome</keyword>
<dbReference type="InParanoid" id="M1D7E4"/>
<evidence type="ECO:0000256" key="1">
    <source>
        <dbReference type="SAM" id="SignalP"/>
    </source>
</evidence>
<evidence type="ECO:0000313" key="3">
    <source>
        <dbReference type="Proteomes" id="UP000011115"/>
    </source>
</evidence>
<proteinExistence type="predicted"/>
<name>M1D7E4_SOLTU</name>
<dbReference type="Proteomes" id="UP000011115">
    <property type="component" value="Unassembled WGS sequence"/>
</dbReference>
<reference evidence="2" key="2">
    <citation type="submission" date="2015-06" db="UniProtKB">
        <authorList>
            <consortium name="EnsemblPlants"/>
        </authorList>
    </citation>
    <scope>IDENTIFICATION</scope>
    <source>
        <strain evidence="2">DM1-3 516 R44</strain>
    </source>
</reference>
<reference evidence="3" key="1">
    <citation type="journal article" date="2011" name="Nature">
        <title>Genome sequence and analysis of the tuber crop potato.</title>
        <authorList>
            <consortium name="The Potato Genome Sequencing Consortium"/>
        </authorList>
    </citation>
    <scope>NUCLEOTIDE SEQUENCE [LARGE SCALE GENOMIC DNA]</scope>
    <source>
        <strain evidence="3">cv. DM1-3 516 R44</strain>
    </source>
</reference>
<organism evidence="2 3">
    <name type="scientific">Solanum tuberosum</name>
    <name type="common">Potato</name>
    <dbReference type="NCBI Taxonomy" id="4113"/>
    <lineage>
        <taxon>Eukaryota</taxon>
        <taxon>Viridiplantae</taxon>
        <taxon>Streptophyta</taxon>
        <taxon>Embryophyta</taxon>
        <taxon>Tracheophyta</taxon>
        <taxon>Spermatophyta</taxon>
        <taxon>Magnoliopsida</taxon>
        <taxon>eudicotyledons</taxon>
        <taxon>Gunneridae</taxon>
        <taxon>Pentapetalae</taxon>
        <taxon>asterids</taxon>
        <taxon>lamiids</taxon>
        <taxon>Solanales</taxon>
        <taxon>Solanaceae</taxon>
        <taxon>Solanoideae</taxon>
        <taxon>Solaneae</taxon>
        <taxon>Solanum</taxon>
    </lineage>
</organism>
<evidence type="ECO:0000313" key="2">
    <source>
        <dbReference type="EnsemblPlants" id="PGSC0003DMT400083948"/>
    </source>
</evidence>
<keyword evidence="1" id="KW-0732">Signal</keyword>
<accession>M1D7E4</accession>
<dbReference type="HOGENOM" id="CLU_2872082_0_0_1"/>
<dbReference type="PaxDb" id="4113-PGSC0003DMT400083948"/>
<dbReference type="Gramene" id="PGSC0003DMT400083948">
    <property type="protein sequence ID" value="PGSC0003DMT400083948"/>
    <property type="gene ID" value="PGSC0003DMG400033673"/>
</dbReference>
<feature type="signal peptide" evidence="1">
    <location>
        <begin position="1"/>
        <end position="22"/>
    </location>
</feature>
<sequence length="64" mass="7532">MRRTIGFLVRLTLNLMSMRVESSPKIAYKRQASSNSEIIEEYPKTIQKRFKNHPVIERVQQILG</sequence>
<dbReference type="EnsemblPlants" id="PGSC0003DMT400083948">
    <property type="protein sequence ID" value="PGSC0003DMT400083948"/>
    <property type="gene ID" value="PGSC0003DMG400033673"/>
</dbReference>